<feature type="domain" description="SsuA/THI5-like" evidence="1">
    <location>
        <begin position="3"/>
        <end position="58"/>
    </location>
</feature>
<dbReference type="Pfam" id="PF09084">
    <property type="entry name" value="NMT1"/>
    <property type="match status" value="1"/>
</dbReference>
<dbReference type="Proteomes" id="UP000235598">
    <property type="component" value="Unassembled WGS sequence"/>
</dbReference>
<dbReference type="RefSeq" id="WP_146004824.1">
    <property type="nucleotide sequence ID" value="NZ_PNHK01000325.1"/>
</dbReference>
<reference evidence="2 3" key="1">
    <citation type="submission" date="2017-09" db="EMBL/GenBank/DDBJ databases">
        <title>Bacterial strain isolated from the female urinary microbiota.</title>
        <authorList>
            <person name="Thomas-White K."/>
            <person name="Kumar N."/>
            <person name="Forster S."/>
            <person name="Putonti C."/>
            <person name="Lawley T."/>
            <person name="Wolfe A.J."/>
        </authorList>
    </citation>
    <scope>NUCLEOTIDE SEQUENCE [LARGE SCALE GENOMIC DNA]</scope>
    <source>
        <strain evidence="2 3">UMB1301</strain>
    </source>
</reference>
<feature type="non-terminal residue" evidence="2">
    <location>
        <position position="1"/>
    </location>
</feature>
<comment type="caution">
    <text evidence="2">The sequence shown here is derived from an EMBL/GenBank/DDBJ whole genome shotgun (WGS) entry which is preliminary data.</text>
</comment>
<organism evidence="2 3">
    <name type="scientific">Brevibacterium paucivorans</name>
    <dbReference type="NCBI Taxonomy" id="170994"/>
    <lineage>
        <taxon>Bacteria</taxon>
        <taxon>Bacillati</taxon>
        <taxon>Actinomycetota</taxon>
        <taxon>Actinomycetes</taxon>
        <taxon>Micrococcales</taxon>
        <taxon>Brevibacteriaceae</taxon>
        <taxon>Brevibacterium</taxon>
    </lineage>
</organism>
<gene>
    <name evidence="2" type="ORF">CJ199_13760</name>
</gene>
<evidence type="ECO:0000313" key="2">
    <source>
        <dbReference type="EMBL" id="PMD04148.1"/>
    </source>
</evidence>
<dbReference type="AlphaFoldDB" id="A0A2N6VJC7"/>
<dbReference type="SUPFAM" id="SSF53850">
    <property type="entry name" value="Periplasmic binding protein-like II"/>
    <property type="match status" value="1"/>
</dbReference>
<dbReference type="Gene3D" id="3.40.190.10">
    <property type="entry name" value="Periplasmic binding protein-like II"/>
    <property type="match status" value="1"/>
</dbReference>
<evidence type="ECO:0000313" key="3">
    <source>
        <dbReference type="Proteomes" id="UP000235598"/>
    </source>
</evidence>
<protein>
    <submittedName>
        <fullName evidence="2">Amino acid ABC transporter substrate-binding protein</fullName>
    </submittedName>
</protein>
<sequence>GFASLKDVKDKKVGVQAATSGETYAQDEGINPVQYENGGMLTQALMAGKIDAAIGNISVISAATKADDKL</sequence>
<proteinExistence type="predicted"/>
<feature type="non-terminal residue" evidence="2">
    <location>
        <position position="70"/>
    </location>
</feature>
<name>A0A2N6VJC7_9MICO</name>
<dbReference type="InterPro" id="IPR015168">
    <property type="entry name" value="SsuA/THI5"/>
</dbReference>
<accession>A0A2N6VJC7</accession>
<dbReference type="EMBL" id="PNHK01000325">
    <property type="protein sequence ID" value="PMD04148.1"/>
    <property type="molecule type" value="Genomic_DNA"/>
</dbReference>
<dbReference type="OrthoDB" id="8454826at2"/>
<evidence type="ECO:0000259" key="1">
    <source>
        <dbReference type="Pfam" id="PF09084"/>
    </source>
</evidence>